<organism evidence="1 2">
    <name type="scientific">Panagrolaimus sp. ES5</name>
    <dbReference type="NCBI Taxonomy" id="591445"/>
    <lineage>
        <taxon>Eukaryota</taxon>
        <taxon>Metazoa</taxon>
        <taxon>Ecdysozoa</taxon>
        <taxon>Nematoda</taxon>
        <taxon>Chromadorea</taxon>
        <taxon>Rhabditida</taxon>
        <taxon>Tylenchina</taxon>
        <taxon>Panagrolaimomorpha</taxon>
        <taxon>Panagrolaimoidea</taxon>
        <taxon>Panagrolaimidae</taxon>
        <taxon>Panagrolaimus</taxon>
    </lineage>
</organism>
<evidence type="ECO:0000313" key="1">
    <source>
        <dbReference type="Proteomes" id="UP000887579"/>
    </source>
</evidence>
<evidence type="ECO:0000313" key="2">
    <source>
        <dbReference type="WBParaSite" id="ES5_v2.g24131.t2"/>
    </source>
</evidence>
<proteinExistence type="predicted"/>
<dbReference type="Proteomes" id="UP000887579">
    <property type="component" value="Unplaced"/>
</dbReference>
<name>A0AC34G2Z8_9BILA</name>
<dbReference type="WBParaSite" id="ES5_v2.g24131.t2">
    <property type="protein sequence ID" value="ES5_v2.g24131.t2"/>
    <property type="gene ID" value="ES5_v2.g24131"/>
</dbReference>
<sequence>MGGHLASMHNEEENIFFAELTQCAFLWIGLHSKDNRTTWEWTDGSPVDYIPWYPGEPDGNGNCVFSGTGCNGSPNLLEDENCDALFYFICKKAL</sequence>
<reference evidence="2" key="1">
    <citation type="submission" date="2025-08" db="UniProtKB">
        <authorList>
            <consortium name="WormBaseParasite"/>
        </authorList>
    </citation>
    <scope>IDENTIFICATION</scope>
</reference>
<accession>A0AC34G2Z8</accession>
<protein>
    <submittedName>
        <fullName evidence="2">C-type lectin domain-containing protein</fullName>
    </submittedName>
</protein>